<evidence type="ECO:0000313" key="1">
    <source>
        <dbReference type="EMBL" id="MVT26536.1"/>
    </source>
</evidence>
<dbReference type="AlphaFoldDB" id="A0A7K1UJE6"/>
<accession>A0A7K1UJE6</accession>
<sequence>MTWLDCELEQANMNDTLVMARSLMGALVTSGEETRSLFAGRSVWDDMELTQRIRAEAEAGGLHPDTDPTAVASAIMDPFIIQLLTAGHPSREWMEAQVDIVLHGALPR</sequence>
<dbReference type="InterPro" id="IPR036271">
    <property type="entry name" value="Tet_transcr_reg_TetR-rel_C_sf"/>
</dbReference>
<gene>
    <name evidence="1" type="ORF">GNZ21_09240</name>
</gene>
<protein>
    <recommendedName>
        <fullName evidence="3">TetR family transcriptional regulator</fullName>
    </recommendedName>
</protein>
<keyword evidence="2" id="KW-1185">Reference proteome</keyword>
<dbReference type="Proteomes" id="UP000460157">
    <property type="component" value="Unassembled WGS sequence"/>
</dbReference>
<dbReference type="SUPFAM" id="SSF48498">
    <property type="entry name" value="Tetracyclin repressor-like, C-terminal domain"/>
    <property type="match status" value="1"/>
</dbReference>
<proteinExistence type="predicted"/>
<organism evidence="1 2">
    <name type="scientific">Nesterenkonia alkaliphila</name>
    <dbReference type="NCBI Taxonomy" id="1463631"/>
    <lineage>
        <taxon>Bacteria</taxon>
        <taxon>Bacillati</taxon>
        <taxon>Actinomycetota</taxon>
        <taxon>Actinomycetes</taxon>
        <taxon>Micrococcales</taxon>
        <taxon>Micrococcaceae</taxon>
        <taxon>Nesterenkonia</taxon>
    </lineage>
</organism>
<evidence type="ECO:0008006" key="3">
    <source>
        <dbReference type="Google" id="ProtNLM"/>
    </source>
</evidence>
<dbReference type="EMBL" id="WRPM01000068">
    <property type="protein sequence ID" value="MVT26536.1"/>
    <property type="molecule type" value="Genomic_DNA"/>
</dbReference>
<evidence type="ECO:0000313" key="2">
    <source>
        <dbReference type="Proteomes" id="UP000460157"/>
    </source>
</evidence>
<comment type="caution">
    <text evidence="1">The sequence shown here is derived from an EMBL/GenBank/DDBJ whole genome shotgun (WGS) entry which is preliminary data.</text>
</comment>
<name>A0A7K1UJE6_9MICC</name>
<dbReference type="Gene3D" id="1.10.357.10">
    <property type="entry name" value="Tetracycline Repressor, domain 2"/>
    <property type="match status" value="1"/>
</dbReference>
<reference evidence="1 2" key="1">
    <citation type="submission" date="2019-12" db="EMBL/GenBank/DDBJ databases">
        <title>Nesterenkonia muleiensis sp. nov., a novel actinobacterium isolated from sap of Populus euphratica.</title>
        <authorList>
            <person name="Wang R."/>
        </authorList>
    </citation>
    <scope>NUCLEOTIDE SEQUENCE [LARGE SCALE GENOMIC DNA]</scope>
    <source>
        <strain evidence="1 2">F10</strain>
    </source>
</reference>